<accession>A0A133UKU7</accession>
<proteinExistence type="predicted"/>
<gene>
    <name evidence="1" type="ORF">AKJ37_07300</name>
</gene>
<feature type="non-terminal residue" evidence="1">
    <location>
        <position position="1"/>
    </location>
</feature>
<name>A0A133UKU7_9EURY</name>
<protein>
    <submittedName>
        <fullName evidence="1">Uncharacterized protein</fullName>
    </submittedName>
</protein>
<dbReference type="Proteomes" id="UP000070463">
    <property type="component" value="Unassembled WGS sequence"/>
</dbReference>
<evidence type="ECO:0000313" key="2">
    <source>
        <dbReference type="Proteomes" id="UP000070463"/>
    </source>
</evidence>
<comment type="caution">
    <text evidence="1">The sequence shown here is derived from an EMBL/GenBank/DDBJ whole genome shotgun (WGS) entry which is preliminary data.</text>
</comment>
<evidence type="ECO:0000313" key="1">
    <source>
        <dbReference type="EMBL" id="KXA94779.1"/>
    </source>
</evidence>
<organism evidence="1 2">
    <name type="scientific">candidate division MSBL1 archaeon SCGC-AAA259I09</name>
    <dbReference type="NCBI Taxonomy" id="1698267"/>
    <lineage>
        <taxon>Archaea</taxon>
        <taxon>Methanobacteriati</taxon>
        <taxon>Methanobacteriota</taxon>
        <taxon>candidate division MSBL1</taxon>
    </lineage>
</organism>
<dbReference type="EMBL" id="LHXR01000167">
    <property type="protein sequence ID" value="KXA94779.1"/>
    <property type="molecule type" value="Genomic_DNA"/>
</dbReference>
<sequence length="66" mass="7537">AGQWLDPASPPPKKGWQGCLGIDATRPEEEYEYHDAEFPQTVADPDIVKKVEEKWGEELKEILDKK</sequence>
<keyword evidence="2" id="KW-1185">Reference proteome</keyword>
<reference evidence="1 2" key="1">
    <citation type="journal article" date="2016" name="Sci. Rep.">
        <title>Metabolic traits of an uncultured archaeal lineage -MSBL1- from brine pools of the Red Sea.</title>
        <authorList>
            <person name="Mwirichia R."/>
            <person name="Alam I."/>
            <person name="Rashid M."/>
            <person name="Vinu M."/>
            <person name="Ba-Alawi W."/>
            <person name="Anthony Kamau A."/>
            <person name="Kamanda Ngugi D."/>
            <person name="Goker M."/>
            <person name="Klenk H.P."/>
            <person name="Bajic V."/>
            <person name="Stingl U."/>
        </authorList>
    </citation>
    <scope>NUCLEOTIDE SEQUENCE [LARGE SCALE GENOMIC DNA]</scope>
    <source>
        <strain evidence="1">SCGC-AAA259I09</strain>
    </source>
</reference>
<dbReference type="SUPFAM" id="SSF143968">
    <property type="entry name" value="UbiD C-terminal domain-like"/>
    <property type="match status" value="1"/>
</dbReference>
<dbReference type="AlphaFoldDB" id="A0A133UKU7"/>